<evidence type="ECO:0000256" key="1">
    <source>
        <dbReference type="SAM" id="MobiDB-lite"/>
    </source>
</evidence>
<evidence type="ECO:0000313" key="2">
    <source>
        <dbReference type="EnsemblMetazoa" id="AATE006877-PA.1"/>
    </source>
</evidence>
<feature type="region of interest" description="Disordered" evidence="1">
    <location>
        <begin position="27"/>
        <end position="79"/>
    </location>
</feature>
<feature type="compositionally biased region" description="Polar residues" evidence="1">
    <location>
        <begin position="37"/>
        <end position="47"/>
    </location>
</feature>
<accession>A0A182IWK7</accession>
<organism evidence="2">
    <name type="scientific">Anopheles atroparvus</name>
    <name type="common">European mosquito</name>
    <dbReference type="NCBI Taxonomy" id="41427"/>
    <lineage>
        <taxon>Eukaryota</taxon>
        <taxon>Metazoa</taxon>
        <taxon>Ecdysozoa</taxon>
        <taxon>Arthropoda</taxon>
        <taxon>Hexapoda</taxon>
        <taxon>Insecta</taxon>
        <taxon>Pterygota</taxon>
        <taxon>Neoptera</taxon>
        <taxon>Endopterygota</taxon>
        <taxon>Diptera</taxon>
        <taxon>Nematocera</taxon>
        <taxon>Culicoidea</taxon>
        <taxon>Culicidae</taxon>
        <taxon>Anophelinae</taxon>
        <taxon>Anopheles</taxon>
    </lineage>
</organism>
<proteinExistence type="predicted"/>
<sequence length="179" mass="20120">MATMWFEPSTWEPLGIIRSGVTISESAVGSEGMDGENSIQLPANTRPESTDTRERREQPKSEINELPFPTATKPMDSSSIEGRKKLEALEWLRSWSFGGSGLPQSDEAHDVDERIESESDRLRIGDICTCFSICKGKRTKFRTPVVRKLPGTAIEPFIHRLARLSQSGSLQYYQICRGR</sequence>
<dbReference type="VEuPathDB" id="VectorBase:AATE006877"/>
<name>A0A182IWK7_ANOAO</name>
<protein>
    <submittedName>
        <fullName evidence="2">Uncharacterized protein</fullName>
    </submittedName>
</protein>
<dbReference type="AlphaFoldDB" id="A0A182IWK7"/>
<reference evidence="2" key="1">
    <citation type="submission" date="2022-08" db="UniProtKB">
        <authorList>
            <consortium name="EnsemblMetazoa"/>
        </authorList>
    </citation>
    <scope>IDENTIFICATION</scope>
    <source>
        <strain evidence="2">EBRO</strain>
    </source>
</reference>
<feature type="compositionally biased region" description="Basic and acidic residues" evidence="1">
    <location>
        <begin position="48"/>
        <end position="63"/>
    </location>
</feature>
<dbReference type="EnsemblMetazoa" id="AATE006877-RA">
    <property type="protein sequence ID" value="AATE006877-PA.1"/>
    <property type="gene ID" value="AATE006877"/>
</dbReference>